<evidence type="ECO:0000256" key="1">
    <source>
        <dbReference type="ARBA" id="ARBA00004651"/>
    </source>
</evidence>
<keyword evidence="5 6" id="KW-0472">Membrane</keyword>
<dbReference type="InterPro" id="IPR000731">
    <property type="entry name" value="SSD"/>
</dbReference>
<dbReference type="Proteomes" id="UP000183994">
    <property type="component" value="Unassembled WGS sequence"/>
</dbReference>
<dbReference type="Gene3D" id="1.20.1640.10">
    <property type="entry name" value="Multidrug efflux transporter AcrB transmembrane domain"/>
    <property type="match status" value="2"/>
</dbReference>
<evidence type="ECO:0000256" key="6">
    <source>
        <dbReference type="SAM" id="Phobius"/>
    </source>
</evidence>
<feature type="transmembrane region" description="Helical" evidence="6">
    <location>
        <begin position="663"/>
        <end position="680"/>
    </location>
</feature>
<feature type="transmembrane region" description="Helical" evidence="6">
    <location>
        <begin position="692"/>
        <end position="710"/>
    </location>
</feature>
<feature type="transmembrane region" description="Helical" evidence="6">
    <location>
        <begin position="301"/>
        <end position="320"/>
    </location>
</feature>
<feature type="transmembrane region" description="Helical" evidence="6">
    <location>
        <begin position="786"/>
        <end position="812"/>
    </location>
</feature>
<dbReference type="SUPFAM" id="SSF82866">
    <property type="entry name" value="Multidrug efflux transporter AcrB transmembrane domain"/>
    <property type="match status" value="2"/>
</dbReference>
<comment type="subcellular location">
    <subcellularLocation>
        <location evidence="1">Cell membrane</location>
        <topology evidence="1">Multi-pass membrane protein</topology>
    </subcellularLocation>
</comment>
<keyword evidence="3 6" id="KW-0812">Transmembrane</keyword>
<dbReference type="PANTHER" id="PTHR33406:SF12">
    <property type="entry name" value="BLR2997 PROTEIN"/>
    <property type="match status" value="1"/>
</dbReference>
<feature type="transmembrane region" description="Helical" evidence="6">
    <location>
        <begin position="397"/>
        <end position="422"/>
    </location>
</feature>
<feature type="transmembrane region" description="Helical" evidence="6">
    <location>
        <begin position="326"/>
        <end position="347"/>
    </location>
</feature>
<keyword evidence="2" id="KW-1003">Cell membrane</keyword>
<evidence type="ECO:0000256" key="4">
    <source>
        <dbReference type="ARBA" id="ARBA00022989"/>
    </source>
</evidence>
<dbReference type="AlphaFoldDB" id="A0A1M6CI42"/>
<gene>
    <name evidence="8" type="ORF">SAMN02745216_00242</name>
</gene>
<feature type="transmembrane region" description="Helical" evidence="6">
    <location>
        <begin position="443"/>
        <end position="470"/>
    </location>
</feature>
<dbReference type="Pfam" id="PF03176">
    <property type="entry name" value="MMPL"/>
    <property type="match status" value="2"/>
</dbReference>
<sequence>MANAKAPIEGAFEQSGHFFYRHAKMTLAIVFAFIALLALQIPRITVDTSAEALLHKNDPDRIDFNKFRDQFGRSEVVIIGARGGEVFSPEFFERLRSLTEDLEENVPYVKEVTSLINVRNTRGEADELIVEDLTEEWPESSEDFAALKKRVQQNPLYINHVISRDLKTAAVVIETEAVVVEDGQGDDAFEVFDEGFSTDSDDPFDAFESGAAQPSGEKPELRYFSNEENLQVDRAVKEIVARHETRDFDLVYSGGPAIAVVFNKAVMDDTRLCMMLAMMSSMFFLVLIFRRVSGVFYPSFIVWASLVCTMGLFPVFGVPFKLTASIIPAFLVAVGVADSVHILAIFYRRLNEGASQEDAIAYSLGHSGLAIVMTSMTTAAGLLSFSMAELTALAELGVFAAIGVMLALTFTLTMLPAMLAVFPIRAAKSQARQTMLMDRFLLFFAKISTARPWLVVIVSMALMAVSASFLHDLVFSDNIVEYLPDSTDAKHHILDLDQRLDGVLTLEAVLDFGRAEALYEPANMDKLQTFCQRVEPFELKGLHVGKIISILDVVREINQALHENDPAYYSIPDSRQAIAQELLLFENSGADDLEKVTDTRFSKARVTFKAPWEDSVVYEAFIQEIWRVYHEVFDEDSVQLTVTGETALMAKTIPAALRSMTKSYAIAFVVITIMMIWLVGHVKTGVVSMFPNLLPIVLVMGVIAHSGVMLNLNTLMIGSIAIGLVVDDTMHFMYNFRRYFDSGMDPEKAVRCTLLGTGRALLITSLVLCSGFLVLLAASLSTSIQFGIFTAMIILLALLADFVLAPALMVLLTRKEHQARLALQESEETHV</sequence>
<dbReference type="PROSITE" id="PS50156">
    <property type="entry name" value="SSD"/>
    <property type="match status" value="2"/>
</dbReference>
<keyword evidence="4 6" id="KW-1133">Transmembrane helix</keyword>
<feature type="transmembrane region" description="Helical" evidence="6">
    <location>
        <begin position="757"/>
        <end position="780"/>
    </location>
</feature>
<dbReference type="OrthoDB" id="9794724at2"/>
<proteinExistence type="predicted"/>
<protein>
    <recommendedName>
        <fullName evidence="7">SSD domain-containing protein</fullName>
    </recommendedName>
</protein>
<evidence type="ECO:0000313" key="9">
    <source>
        <dbReference type="Proteomes" id="UP000183994"/>
    </source>
</evidence>
<dbReference type="PANTHER" id="PTHR33406">
    <property type="entry name" value="MEMBRANE PROTEIN MJ1562-RELATED"/>
    <property type="match status" value="1"/>
</dbReference>
<evidence type="ECO:0000256" key="2">
    <source>
        <dbReference type="ARBA" id="ARBA00022475"/>
    </source>
</evidence>
<evidence type="ECO:0000256" key="5">
    <source>
        <dbReference type="ARBA" id="ARBA00023136"/>
    </source>
</evidence>
<dbReference type="InterPro" id="IPR050545">
    <property type="entry name" value="Mycobact_MmpL"/>
</dbReference>
<accession>A0A1M6CI42</accession>
<organism evidence="8 9">
    <name type="scientific">Desulfatibacillum alkenivorans DSM 16219</name>
    <dbReference type="NCBI Taxonomy" id="1121393"/>
    <lineage>
        <taxon>Bacteria</taxon>
        <taxon>Pseudomonadati</taxon>
        <taxon>Thermodesulfobacteriota</taxon>
        <taxon>Desulfobacteria</taxon>
        <taxon>Desulfobacterales</taxon>
        <taxon>Desulfatibacillaceae</taxon>
        <taxon>Desulfatibacillum</taxon>
    </lineage>
</organism>
<dbReference type="InterPro" id="IPR004869">
    <property type="entry name" value="MMPL_dom"/>
</dbReference>
<feature type="transmembrane region" description="Helical" evidence="6">
    <location>
        <begin position="359"/>
        <end position="385"/>
    </location>
</feature>
<reference evidence="9" key="1">
    <citation type="submission" date="2016-11" db="EMBL/GenBank/DDBJ databases">
        <authorList>
            <person name="Varghese N."/>
            <person name="Submissions S."/>
        </authorList>
    </citation>
    <scope>NUCLEOTIDE SEQUENCE [LARGE SCALE GENOMIC DNA]</scope>
    <source>
        <strain evidence="9">DSM 16219</strain>
    </source>
</reference>
<dbReference type="EMBL" id="FQZU01000001">
    <property type="protein sequence ID" value="SHI60424.1"/>
    <property type="molecule type" value="Genomic_DNA"/>
</dbReference>
<evidence type="ECO:0000313" key="8">
    <source>
        <dbReference type="EMBL" id="SHI60424.1"/>
    </source>
</evidence>
<feature type="transmembrane region" description="Helical" evidence="6">
    <location>
        <begin position="25"/>
        <end position="42"/>
    </location>
</feature>
<dbReference type="GO" id="GO:0005886">
    <property type="term" value="C:plasma membrane"/>
    <property type="evidence" value="ECO:0007669"/>
    <property type="project" value="UniProtKB-SubCell"/>
</dbReference>
<keyword evidence="9" id="KW-1185">Reference proteome</keyword>
<feature type="domain" description="SSD" evidence="7">
    <location>
        <begin position="685"/>
        <end position="811"/>
    </location>
</feature>
<feature type="domain" description="SSD" evidence="7">
    <location>
        <begin position="300"/>
        <end position="421"/>
    </location>
</feature>
<dbReference type="STRING" id="1121393.SAMN02745216_00242"/>
<dbReference type="RefSeq" id="WP_073472058.1">
    <property type="nucleotide sequence ID" value="NZ_FQZU01000001.1"/>
</dbReference>
<feature type="transmembrane region" description="Helical" evidence="6">
    <location>
        <begin position="272"/>
        <end position="289"/>
    </location>
</feature>
<evidence type="ECO:0000256" key="3">
    <source>
        <dbReference type="ARBA" id="ARBA00022692"/>
    </source>
</evidence>
<feature type="transmembrane region" description="Helical" evidence="6">
    <location>
        <begin position="716"/>
        <end position="736"/>
    </location>
</feature>
<name>A0A1M6CI42_9BACT</name>
<evidence type="ECO:0000259" key="7">
    <source>
        <dbReference type="PROSITE" id="PS50156"/>
    </source>
</evidence>